<dbReference type="EMBL" id="CP020880">
    <property type="protein sequence ID" value="ART74836.1"/>
    <property type="molecule type" value="Genomic_DNA"/>
</dbReference>
<evidence type="ECO:0000313" key="3">
    <source>
        <dbReference type="Proteomes" id="UP000195573"/>
    </source>
</evidence>
<gene>
    <name evidence="2" type="ORF">B4U37_01685</name>
</gene>
<protein>
    <recommendedName>
        <fullName evidence="1">Helix-turn-helix domain-containing protein</fullName>
    </recommendedName>
</protein>
<proteinExistence type="predicted"/>
<reference evidence="2 3" key="1">
    <citation type="submission" date="2017-04" db="EMBL/GenBank/DDBJ databases">
        <title>Complete Genome Sequence of the Bacillus horikoshii 20a strain from Cuatro Cienegas, Coahuila, Mexico.</title>
        <authorList>
            <person name="Zarza E."/>
            <person name="Alcaraz L.D."/>
            <person name="Aguilar-Salinas B."/>
            <person name="Islas A."/>
            <person name="Olmedo-Alvarez G."/>
        </authorList>
    </citation>
    <scope>NUCLEOTIDE SEQUENCE [LARGE SCALE GENOMIC DNA]</scope>
    <source>
        <strain evidence="2 3">20a</strain>
    </source>
</reference>
<evidence type="ECO:0000313" key="2">
    <source>
        <dbReference type="EMBL" id="ART74836.1"/>
    </source>
</evidence>
<feature type="domain" description="Helix-turn-helix" evidence="1">
    <location>
        <begin position="10"/>
        <end position="61"/>
    </location>
</feature>
<sequence>MTREELPAILTAQNIADYLKISRRRVYELFQISEEAGGIKCFEIGLTKRVEVEDFFAWLDRLKKVKQQKYK</sequence>
<name>A0ABM6KER8_9BACI</name>
<dbReference type="Proteomes" id="UP000195573">
    <property type="component" value="Chromosome"/>
</dbReference>
<organism evidence="2 3">
    <name type="scientific">Sutcliffiella horikoshii</name>
    <dbReference type="NCBI Taxonomy" id="79883"/>
    <lineage>
        <taxon>Bacteria</taxon>
        <taxon>Bacillati</taxon>
        <taxon>Bacillota</taxon>
        <taxon>Bacilli</taxon>
        <taxon>Bacillales</taxon>
        <taxon>Bacillaceae</taxon>
        <taxon>Sutcliffiella</taxon>
    </lineage>
</organism>
<dbReference type="GeneID" id="96737154"/>
<accession>A0ABM6KER8</accession>
<dbReference type="RefSeq" id="WP_088016799.1">
    <property type="nucleotide sequence ID" value="NZ_CP020880.1"/>
</dbReference>
<keyword evidence="3" id="KW-1185">Reference proteome</keyword>
<evidence type="ECO:0000259" key="1">
    <source>
        <dbReference type="Pfam" id="PF12728"/>
    </source>
</evidence>
<dbReference type="Pfam" id="PF12728">
    <property type="entry name" value="HTH_17"/>
    <property type="match status" value="1"/>
</dbReference>
<dbReference type="InterPro" id="IPR041657">
    <property type="entry name" value="HTH_17"/>
</dbReference>